<dbReference type="VEuPathDB" id="TrichDB:TVAGG3_0504160"/>
<gene>
    <name evidence="2" type="ORF">TVAG_385590</name>
</gene>
<dbReference type="SMR" id="A2FU12"/>
<reference evidence="2" key="1">
    <citation type="submission" date="2006-10" db="EMBL/GenBank/DDBJ databases">
        <authorList>
            <person name="Amadeo P."/>
            <person name="Zhao Q."/>
            <person name="Wortman J."/>
            <person name="Fraser-Liggett C."/>
            <person name="Carlton J."/>
        </authorList>
    </citation>
    <scope>NUCLEOTIDE SEQUENCE</scope>
    <source>
        <strain evidence="2">G3</strain>
    </source>
</reference>
<evidence type="ECO:0000256" key="1">
    <source>
        <dbReference type="SAM" id="MobiDB-lite"/>
    </source>
</evidence>
<protein>
    <submittedName>
        <fullName evidence="2">Uncharacterized protein</fullName>
    </submittedName>
</protein>
<dbReference type="RefSeq" id="XP_001304537.1">
    <property type="nucleotide sequence ID" value="XM_001304536.1"/>
</dbReference>
<dbReference type="AlphaFoldDB" id="A2FU12"/>
<feature type="compositionally biased region" description="Basic and acidic residues" evidence="1">
    <location>
        <begin position="78"/>
        <end position="94"/>
    </location>
</feature>
<dbReference type="EMBL" id="DS114023">
    <property type="protein sequence ID" value="EAX91607.1"/>
    <property type="molecule type" value="Genomic_DNA"/>
</dbReference>
<name>A2FU12_TRIV3</name>
<evidence type="ECO:0000313" key="2">
    <source>
        <dbReference type="EMBL" id="EAX91607.1"/>
    </source>
</evidence>
<dbReference type="KEGG" id="tva:4749306"/>
<dbReference type="Proteomes" id="UP000001542">
    <property type="component" value="Unassembled WGS sequence"/>
</dbReference>
<feature type="compositionally biased region" description="Basic residues" evidence="1">
    <location>
        <begin position="95"/>
        <end position="108"/>
    </location>
</feature>
<dbReference type="VEuPathDB" id="TrichDB:TVAG_385590"/>
<sequence>MQGNAHYPKINWKLYVPVKGETLAEKKERLHHAEIDKKRVLKQRARLNNTTGQEERLKNKEKRLKKLEEKLQRKEERLNKKEDILDRREKLINKERKHKGRLSRKAFH</sequence>
<organism evidence="2 3">
    <name type="scientific">Trichomonas vaginalis (strain ATCC PRA-98 / G3)</name>
    <dbReference type="NCBI Taxonomy" id="412133"/>
    <lineage>
        <taxon>Eukaryota</taxon>
        <taxon>Metamonada</taxon>
        <taxon>Parabasalia</taxon>
        <taxon>Trichomonadida</taxon>
        <taxon>Trichomonadidae</taxon>
        <taxon>Trichomonas</taxon>
    </lineage>
</organism>
<accession>A2FU12</accession>
<keyword evidence="3" id="KW-1185">Reference proteome</keyword>
<proteinExistence type="predicted"/>
<evidence type="ECO:0000313" key="3">
    <source>
        <dbReference type="Proteomes" id="UP000001542"/>
    </source>
</evidence>
<reference evidence="2" key="2">
    <citation type="journal article" date="2007" name="Science">
        <title>Draft genome sequence of the sexually transmitted pathogen Trichomonas vaginalis.</title>
        <authorList>
            <person name="Carlton J.M."/>
            <person name="Hirt R.P."/>
            <person name="Silva J.C."/>
            <person name="Delcher A.L."/>
            <person name="Schatz M."/>
            <person name="Zhao Q."/>
            <person name="Wortman J.R."/>
            <person name="Bidwell S.L."/>
            <person name="Alsmark U.C.M."/>
            <person name="Besteiro S."/>
            <person name="Sicheritz-Ponten T."/>
            <person name="Noel C.J."/>
            <person name="Dacks J.B."/>
            <person name="Foster P.G."/>
            <person name="Simillion C."/>
            <person name="Van de Peer Y."/>
            <person name="Miranda-Saavedra D."/>
            <person name="Barton G.J."/>
            <person name="Westrop G.D."/>
            <person name="Mueller S."/>
            <person name="Dessi D."/>
            <person name="Fiori P.L."/>
            <person name="Ren Q."/>
            <person name="Paulsen I."/>
            <person name="Zhang H."/>
            <person name="Bastida-Corcuera F.D."/>
            <person name="Simoes-Barbosa A."/>
            <person name="Brown M.T."/>
            <person name="Hayes R.D."/>
            <person name="Mukherjee M."/>
            <person name="Okumura C.Y."/>
            <person name="Schneider R."/>
            <person name="Smith A.J."/>
            <person name="Vanacova S."/>
            <person name="Villalvazo M."/>
            <person name="Haas B.J."/>
            <person name="Pertea M."/>
            <person name="Feldblyum T.V."/>
            <person name="Utterback T.R."/>
            <person name="Shu C.L."/>
            <person name="Osoegawa K."/>
            <person name="de Jong P.J."/>
            <person name="Hrdy I."/>
            <person name="Horvathova L."/>
            <person name="Zubacova Z."/>
            <person name="Dolezal P."/>
            <person name="Malik S.B."/>
            <person name="Logsdon J.M. Jr."/>
            <person name="Henze K."/>
            <person name="Gupta A."/>
            <person name="Wang C.C."/>
            <person name="Dunne R.L."/>
            <person name="Upcroft J.A."/>
            <person name="Upcroft P."/>
            <person name="White O."/>
            <person name="Salzberg S.L."/>
            <person name="Tang P."/>
            <person name="Chiu C.-H."/>
            <person name="Lee Y.-S."/>
            <person name="Embley T.M."/>
            <person name="Coombs G.H."/>
            <person name="Mottram J.C."/>
            <person name="Tachezy J."/>
            <person name="Fraser-Liggett C.M."/>
            <person name="Johnson P.J."/>
        </authorList>
    </citation>
    <scope>NUCLEOTIDE SEQUENCE [LARGE SCALE GENOMIC DNA]</scope>
    <source>
        <strain evidence="2">G3</strain>
    </source>
</reference>
<feature type="region of interest" description="Disordered" evidence="1">
    <location>
        <begin position="78"/>
        <end position="108"/>
    </location>
</feature>
<dbReference type="InParanoid" id="A2FU12"/>